<dbReference type="RefSeq" id="WP_073202705.1">
    <property type="nucleotide sequence ID" value="NZ_FRCZ01000006.1"/>
</dbReference>
<reference evidence="12 13" key="1">
    <citation type="submission" date="2016-11" db="EMBL/GenBank/DDBJ databases">
        <authorList>
            <person name="Jaros S."/>
            <person name="Januszkiewicz K."/>
            <person name="Wedrychowicz H."/>
        </authorList>
    </citation>
    <scope>NUCLEOTIDE SEQUENCE [LARGE SCALE GENOMIC DNA]</scope>
    <source>
        <strain evidence="12 13">CGMCC 1.10681</strain>
    </source>
</reference>
<evidence type="ECO:0000256" key="8">
    <source>
        <dbReference type="PIRSR" id="PIRSR000183-2"/>
    </source>
</evidence>
<dbReference type="PANTHER" id="PTHR42795:SF1">
    <property type="entry name" value="ALANINE DEHYDROGENASE"/>
    <property type="match status" value="1"/>
</dbReference>
<feature type="binding site" evidence="9">
    <location>
        <position position="202"/>
    </location>
    <ligand>
        <name>NAD(+)</name>
        <dbReference type="ChEBI" id="CHEBI:57540"/>
    </ligand>
</feature>
<dbReference type="Pfam" id="PF05222">
    <property type="entry name" value="AlaDh_PNT_N"/>
    <property type="match status" value="1"/>
</dbReference>
<comment type="pathway">
    <text evidence="1">Amino-acid degradation; L-alanine degradation via dehydrogenase pathway; NH(3) and pyruvate from L-alanine: step 1/1.</text>
</comment>
<dbReference type="InterPro" id="IPR007698">
    <property type="entry name" value="AlaDH/PNT_NAD(H)-bd"/>
</dbReference>
<feature type="binding site" evidence="8">
    <location>
        <position position="74"/>
    </location>
    <ligand>
        <name>substrate</name>
    </ligand>
</feature>
<dbReference type="GO" id="GO:0000166">
    <property type="term" value="F:nucleotide binding"/>
    <property type="evidence" value="ECO:0007669"/>
    <property type="project" value="UniProtKB-KW"/>
</dbReference>
<evidence type="ECO:0000259" key="10">
    <source>
        <dbReference type="SMART" id="SM01002"/>
    </source>
</evidence>
<dbReference type="Gene3D" id="3.40.50.720">
    <property type="entry name" value="NAD(P)-binding Rossmann-like Domain"/>
    <property type="match status" value="2"/>
</dbReference>
<dbReference type="SUPFAM" id="SSF51735">
    <property type="entry name" value="NAD(P)-binding Rossmann-fold domains"/>
    <property type="match status" value="1"/>
</dbReference>
<dbReference type="STRING" id="1027249.SAMN05216179_3061"/>
<dbReference type="AlphaFoldDB" id="A0A1M7QCC2"/>
<evidence type="ECO:0000256" key="6">
    <source>
        <dbReference type="PIRNR" id="PIRNR000183"/>
    </source>
</evidence>
<dbReference type="Pfam" id="PF01262">
    <property type="entry name" value="AlaDh_PNT_C"/>
    <property type="match status" value="1"/>
</dbReference>
<gene>
    <name evidence="12" type="ORF">SAMN05216179_3061</name>
</gene>
<comment type="similarity">
    <text evidence="2 6">Belongs to the AlaDH/PNT family.</text>
</comment>
<feature type="active site" description="Proton donor/acceptor" evidence="7">
    <location>
        <position position="95"/>
    </location>
</feature>
<dbReference type="EC" id="1.4.1.1" evidence="3 6"/>
<dbReference type="OrthoDB" id="9804592at2"/>
<feature type="binding site" evidence="9">
    <location>
        <begin position="266"/>
        <end position="269"/>
    </location>
    <ligand>
        <name>NAD(+)</name>
        <dbReference type="ChEBI" id="CHEBI:57540"/>
    </ligand>
</feature>
<dbReference type="SUPFAM" id="SSF52283">
    <property type="entry name" value="Formate/glycerate dehydrogenase catalytic domain-like"/>
    <property type="match status" value="1"/>
</dbReference>
<dbReference type="SMART" id="SM01003">
    <property type="entry name" value="AlaDh_PNT_N"/>
    <property type="match status" value="1"/>
</dbReference>
<dbReference type="SMART" id="SM01002">
    <property type="entry name" value="AlaDh_PNT_C"/>
    <property type="match status" value="1"/>
</dbReference>
<evidence type="ECO:0000256" key="1">
    <source>
        <dbReference type="ARBA" id="ARBA00005206"/>
    </source>
</evidence>
<feature type="binding site" evidence="9">
    <location>
        <position position="197"/>
    </location>
    <ligand>
        <name>NAD(+)</name>
        <dbReference type="ChEBI" id="CHEBI:57540"/>
    </ligand>
</feature>
<dbReference type="InterPro" id="IPR007886">
    <property type="entry name" value="AlaDH/PNT_N"/>
</dbReference>
<feature type="domain" description="Alanine dehydrogenase/pyridine nucleotide transhydrogenase NAD(H)-binding" evidence="10">
    <location>
        <begin position="148"/>
        <end position="297"/>
    </location>
</feature>
<dbReference type="GO" id="GO:0000286">
    <property type="term" value="F:alanine dehydrogenase activity"/>
    <property type="evidence" value="ECO:0007669"/>
    <property type="project" value="UniProtKB-UniRule"/>
</dbReference>
<dbReference type="PROSITE" id="PS00837">
    <property type="entry name" value="ALADH_PNT_2"/>
    <property type="match status" value="1"/>
</dbReference>
<keyword evidence="4 6" id="KW-0560">Oxidoreductase</keyword>
<dbReference type="FunFam" id="3.40.50.720:FF:000049">
    <property type="entry name" value="Alanine dehydrogenase"/>
    <property type="match status" value="1"/>
</dbReference>
<dbReference type="Proteomes" id="UP000184184">
    <property type="component" value="Unassembled WGS sequence"/>
</dbReference>
<dbReference type="GO" id="GO:0005886">
    <property type="term" value="C:plasma membrane"/>
    <property type="evidence" value="ECO:0007669"/>
    <property type="project" value="TreeGrafter"/>
</dbReference>
<name>A0A1M7QCC2_9BACI</name>
<proteinExistence type="inferred from homology"/>
<dbReference type="EMBL" id="FRCZ01000006">
    <property type="protein sequence ID" value="SHN28479.1"/>
    <property type="molecule type" value="Genomic_DNA"/>
</dbReference>
<feature type="binding site" evidence="9">
    <location>
        <position position="133"/>
    </location>
    <ligand>
        <name>NAD(+)</name>
        <dbReference type="ChEBI" id="CHEBI:57540"/>
    </ligand>
</feature>
<dbReference type="InterPro" id="IPR036291">
    <property type="entry name" value="NAD(P)-bd_dom_sf"/>
</dbReference>
<evidence type="ECO:0000259" key="11">
    <source>
        <dbReference type="SMART" id="SM01003"/>
    </source>
</evidence>
<feature type="binding site" evidence="9">
    <location>
        <position position="279"/>
    </location>
    <ligand>
        <name>NAD(+)</name>
        <dbReference type="ChEBI" id="CHEBI:57540"/>
    </ligand>
</feature>
<evidence type="ECO:0000256" key="9">
    <source>
        <dbReference type="PIRSR" id="PIRSR000183-3"/>
    </source>
</evidence>
<feature type="active site" description="Proton donor/acceptor" evidence="7">
    <location>
        <position position="269"/>
    </location>
</feature>
<keyword evidence="13" id="KW-1185">Reference proteome</keyword>
<dbReference type="CDD" id="cd05305">
    <property type="entry name" value="L-AlaDH"/>
    <property type="match status" value="1"/>
</dbReference>
<evidence type="ECO:0000313" key="13">
    <source>
        <dbReference type="Proteomes" id="UP000184184"/>
    </source>
</evidence>
<feature type="binding site" evidence="9">
    <location>
        <position position="219"/>
    </location>
    <ligand>
        <name>NAD(+)</name>
        <dbReference type="ChEBI" id="CHEBI:57540"/>
    </ligand>
</feature>
<dbReference type="UniPathway" id="UPA00527">
    <property type="reaction ID" value="UER00585"/>
</dbReference>
<dbReference type="InterPro" id="IPR008141">
    <property type="entry name" value="Ala_DH"/>
</dbReference>
<evidence type="ECO:0000256" key="3">
    <source>
        <dbReference type="ARBA" id="ARBA00012897"/>
    </source>
</evidence>
<organism evidence="12 13">
    <name type="scientific">Gracilibacillus kekensis</name>
    <dbReference type="NCBI Taxonomy" id="1027249"/>
    <lineage>
        <taxon>Bacteria</taxon>
        <taxon>Bacillati</taxon>
        <taxon>Bacillota</taxon>
        <taxon>Bacilli</taxon>
        <taxon>Bacillales</taxon>
        <taxon>Bacillaceae</taxon>
        <taxon>Gracilibacillus</taxon>
    </lineage>
</organism>
<keyword evidence="9" id="KW-0547">Nucleotide-binding</keyword>
<dbReference type="InterPro" id="IPR008143">
    <property type="entry name" value="Ala_DH/PNT_CS2"/>
</dbReference>
<feature type="domain" description="Alanine dehydrogenase/pyridine nucleotide transhydrogenase N-terminal" evidence="11">
    <location>
        <begin position="4"/>
        <end position="136"/>
    </location>
</feature>
<evidence type="ECO:0000256" key="4">
    <source>
        <dbReference type="ARBA" id="ARBA00023002"/>
    </source>
</evidence>
<feature type="binding site" evidence="9">
    <location>
        <begin position="238"/>
        <end position="239"/>
    </location>
    <ligand>
        <name>NAD(+)</name>
        <dbReference type="ChEBI" id="CHEBI:57540"/>
    </ligand>
</feature>
<comment type="catalytic activity">
    <reaction evidence="6">
        <text>L-alanine + NAD(+) + H2O = pyruvate + NH4(+) + NADH + H(+)</text>
        <dbReference type="Rhea" id="RHEA:18405"/>
        <dbReference type="ChEBI" id="CHEBI:15361"/>
        <dbReference type="ChEBI" id="CHEBI:15377"/>
        <dbReference type="ChEBI" id="CHEBI:15378"/>
        <dbReference type="ChEBI" id="CHEBI:28938"/>
        <dbReference type="ChEBI" id="CHEBI:57540"/>
        <dbReference type="ChEBI" id="CHEBI:57945"/>
        <dbReference type="ChEBI" id="CHEBI:57972"/>
        <dbReference type="EC" id="1.4.1.1"/>
    </reaction>
</comment>
<evidence type="ECO:0000256" key="2">
    <source>
        <dbReference type="ARBA" id="ARBA00005689"/>
    </source>
</evidence>
<accession>A0A1M7QCC2</accession>
<evidence type="ECO:0000313" key="12">
    <source>
        <dbReference type="EMBL" id="SHN28479.1"/>
    </source>
</evidence>
<dbReference type="PIRSF" id="PIRSF000183">
    <property type="entry name" value="Alanine_dh"/>
    <property type="match status" value="1"/>
</dbReference>
<keyword evidence="5 6" id="KW-0520">NAD</keyword>
<sequence length="371" mass="39535">MKIGVPKEVKSNENRVAMTPAGVMALTQAGHEVKIEQGAGIGSGIEDRLYQEAGATIVAEAEQAWSQELVVKVKEPQVSEFRFFRKDLMLFTYLHLAAESDVADALLENKTTAIAYETIQLKNGGLPLLTPMSEIAGRMSVQAGVHFLEKTHGGKGVLVSGVPGVAPANVVIIGGGIVGTNAAKMAIGLGANVTLLDINIERLRQLEDLFSGKIRTLASNQYNIAEQAKKADLLIGAVLIPGAKAPKLVTEDMVKTMEAGSVIADVAVDQGGSIETIDRITTHEDPVYIKHGVNHYAVANIPGAVSKTATYALTNVTAPYVLRLANLGLKEMILKNPSFAKGLNTYQGKVVHEAVAQGLDKRYIELSSIFQ</sequence>
<dbReference type="PANTHER" id="PTHR42795">
    <property type="entry name" value="ALANINE DEHYDROGENASE"/>
    <property type="match status" value="1"/>
</dbReference>
<feature type="binding site" evidence="8">
    <location>
        <position position="15"/>
    </location>
    <ligand>
        <name>substrate</name>
    </ligand>
</feature>
<evidence type="ECO:0000256" key="7">
    <source>
        <dbReference type="PIRSR" id="PIRSR000183-1"/>
    </source>
</evidence>
<protein>
    <recommendedName>
        <fullName evidence="3 6">Alanine dehydrogenase</fullName>
        <ecNumber evidence="3 6">1.4.1.1</ecNumber>
    </recommendedName>
</protein>
<dbReference type="GO" id="GO:0042853">
    <property type="term" value="P:L-alanine catabolic process"/>
    <property type="evidence" value="ECO:0007669"/>
    <property type="project" value="UniProtKB-UniPathway"/>
</dbReference>
<evidence type="ECO:0000256" key="5">
    <source>
        <dbReference type="ARBA" id="ARBA00023027"/>
    </source>
</evidence>
<dbReference type="NCBIfam" id="TIGR00518">
    <property type="entry name" value="alaDH"/>
    <property type="match status" value="1"/>
</dbReference>